<dbReference type="Gramene" id="OIT33699">
    <property type="protein sequence ID" value="OIT33699"/>
    <property type="gene ID" value="A4A49_14609"/>
</dbReference>
<organism evidence="1 2">
    <name type="scientific">Nicotiana attenuata</name>
    <name type="common">Coyote tobacco</name>
    <dbReference type="NCBI Taxonomy" id="49451"/>
    <lineage>
        <taxon>Eukaryota</taxon>
        <taxon>Viridiplantae</taxon>
        <taxon>Streptophyta</taxon>
        <taxon>Embryophyta</taxon>
        <taxon>Tracheophyta</taxon>
        <taxon>Spermatophyta</taxon>
        <taxon>Magnoliopsida</taxon>
        <taxon>eudicotyledons</taxon>
        <taxon>Gunneridae</taxon>
        <taxon>Pentapetalae</taxon>
        <taxon>asterids</taxon>
        <taxon>lamiids</taxon>
        <taxon>Solanales</taxon>
        <taxon>Solanaceae</taxon>
        <taxon>Nicotianoideae</taxon>
        <taxon>Nicotianeae</taxon>
        <taxon>Nicotiana</taxon>
    </lineage>
</organism>
<keyword evidence="2" id="KW-1185">Reference proteome</keyword>
<proteinExistence type="predicted"/>
<comment type="caution">
    <text evidence="1">The sequence shown here is derived from an EMBL/GenBank/DDBJ whole genome shotgun (WGS) entry which is preliminary data.</text>
</comment>
<sequence>MNISNGFFQHLFSRSQSLESLILDCVYKGLERFKICGSQSVRILKITDCNGIAGEIDASNLVSLEYSAYQIPMLKIENESSQLKHSHISLDSYPGDNLNSSWFCELNKFLLNSISWSQVSLQFYECNEINMKDLQLHQRVATPQVDVLNVNFLWPLIDLCPTFVDALLWSCHPKRFNLRLSTLEEPTIEMICFMDHLLNMKN</sequence>
<accession>A0A314KY43</accession>
<gene>
    <name evidence="1" type="ORF">A4A49_14609</name>
</gene>
<evidence type="ECO:0000313" key="2">
    <source>
        <dbReference type="Proteomes" id="UP000187609"/>
    </source>
</evidence>
<dbReference type="STRING" id="49451.A0A314KY43"/>
<protein>
    <recommendedName>
        <fullName evidence="3">F-box protein</fullName>
    </recommendedName>
</protein>
<reference evidence="1" key="1">
    <citation type="submission" date="2016-11" db="EMBL/GenBank/DDBJ databases">
        <title>The genome of Nicotiana attenuata.</title>
        <authorList>
            <person name="Xu S."/>
            <person name="Brockmoeller T."/>
            <person name="Gaquerel E."/>
            <person name="Navarro A."/>
            <person name="Kuhl H."/>
            <person name="Gase K."/>
            <person name="Ling Z."/>
            <person name="Zhou W."/>
            <person name="Kreitzer C."/>
            <person name="Stanke M."/>
            <person name="Tang H."/>
            <person name="Lyons E."/>
            <person name="Pandey P."/>
            <person name="Pandey S.P."/>
            <person name="Timmermann B."/>
            <person name="Baldwin I.T."/>
        </authorList>
    </citation>
    <scope>NUCLEOTIDE SEQUENCE [LARGE SCALE GENOMIC DNA]</scope>
    <source>
        <strain evidence="1">UT</strain>
    </source>
</reference>
<dbReference type="PANTHER" id="PTHR34145:SF68">
    <property type="entry name" value="FBD DOMAIN-CONTAINING PROTEIN"/>
    <property type="match status" value="1"/>
</dbReference>
<dbReference type="AlphaFoldDB" id="A0A314KY43"/>
<evidence type="ECO:0008006" key="3">
    <source>
        <dbReference type="Google" id="ProtNLM"/>
    </source>
</evidence>
<evidence type="ECO:0000313" key="1">
    <source>
        <dbReference type="EMBL" id="OIT33699.1"/>
    </source>
</evidence>
<dbReference type="EMBL" id="MJEQ01000838">
    <property type="protein sequence ID" value="OIT33699.1"/>
    <property type="molecule type" value="Genomic_DNA"/>
</dbReference>
<dbReference type="InterPro" id="IPR053772">
    <property type="entry name" value="At1g61320/At1g61330-like"/>
</dbReference>
<name>A0A314KY43_NICAT</name>
<dbReference type="Proteomes" id="UP000187609">
    <property type="component" value="Unassembled WGS sequence"/>
</dbReference>
<dbReference type="PANTHER" id="PTHR34145">
    <property type="entry name" value="OS02G0105600 PROTEIN"/>
    <property type="match status" value="1"/>
</dbReference>